<evidence type="ECO:0000256" key="1">
    <source>
        <dbReference type="SAM" id="MobiDB-lite"/>
    </source>
</evidence>
<evidence type="ECO:0008006" key="4">
    <source>
        <dbReference type="Google" id="ProtNLM"/>
    </source>
</evidence>
<dbReference type="STRING" id="135826.KP77_30140"/>
<comment type="caution">
    <text evidence="2">The sequence shown here is derived from an EMBL/GenBank/DDBJ whole genome shotgun (WGS) entry which is preliminary data.</text>
</comment>
<feature type="region of interest" description="Disordered" evidence="1">
    <location>
        <begin position="45"/>
        <end position="96"/>
    </location>
</feature>
<evidence type="ECO:0000313" key="2">
    <source>
        <dbReference type="EMBL" id="KIL44065.1"/>
    </source>
</evidence>
<keyword evidence="3" id="KW-1185">Reference proteome</keyword>
<name>A0A0C2R195_9BACL</name>
<proteinExistence type="predicted"/>
<reference evidence="2 3" key="1">
    <citation type="submission" date="2015-01" db="EMBL/GenBank/DDBJ databases">
        <title>Genome sequence of Jeotgalibacillus alimentarius.</title>
        <authorList>
            <person name="Goh K.M."/>
            <person name="Chan K.-G."/>
            <person name="Yaakop A.S."/>
            <person name="Ee R."/>
            <person name="Gan H.M."/>
            <person name="Chan C.S."/>
        </authorList>
    </citation>
    <scope>NUCLEOTIDE SEQUENCE [LARGE SCALE GENOMIC DNA]</scope>
    <source>
        <strain evidence="2 3">YKJ-13</strain>
    </source>
</reference>
<feature type="compositionally biased region" description="Low complexity" evidence="1">
    <location>
        <begin position="45"/>
        <end position="77"/>
    </location>
</feature>
<gene>
    <name evidence="2" type="ORF">KP77_30140</name>
</gene>
<dbReference type="Proteomes" id="UP000031950">
    <property type="component" value="Unassembled WGS sequence"/>
</dbReference>
<dbReference type="Pfam" id="PF17261">
    <property type="entry name" value="DUF5327"/>
    <property type="match status" value="1"/>
</dbReference>
<dbReference type="PATRIC" id="fig|135826.4.peg.2995"/>
<accession>A0A0C2R195</accession>
<dbReference type="AlphaFoldDB" id="A0A0C2R195"/>
<sequence>MNISYEQLLQKIAQEANKAQGASASTQREHLRSIQTLCELALGQEASAAPARPSQQPAPVQPIAQPQQQVYQQQSSPLKEKPIETDGGNGDSLFDF</sequence>
<protein>
    <recommendedName>
        <fullName evidence="4">YwdI family protein</fullName>
    </recommendedName>
</protein>
<dbReference type="InterPro" id="IPR035218">
    <property type="entry name" value="DUF5327"/>
</dbReference>
<evidence type="ECO:0000313" key="3">
    <source>
        <dbReference type="Proteomes" id="UP000031950"/>
    </source>
</evidence>
<dbReference type="EMBL" id="JXRQ01000028">
    <property type="protein sequence ID" value="KIL44065.1"/>
    <property type="molecule type" value="Genomic_DNA"/>
</dbReference>
<organism evidence="2 3">
    <name type="scientific">Jeotgalibacillus alimentarius</name>
    <dbReference type="NCBI Taxonomy" id="135826"/>
    <lineage>
        <taxon>Bacteria</taxon>
        <taxon>Bacillati</taxon>
        <taxon>Bacillota</taxon>
        <taxon>Bacilli</taxon>
        <taxon>Bacillales</taxon>
        <taxon>Caryophanaceae</taxon>
        <taxon>Jeotgalibacillus</taxon>
    </lineage>
</organism>